<feature type="compositionally biased region" description="Polar residues" evidence="1">
    <location>
        <begin position="398"/>
        <end position="407"/>
    </location>
</feature>
<dbReference type="Proteomes" id="UP000324800">
    <property type="component" value="Unassembled WGS sequence"/>
</dbReference>
<feature type="transmembrane region" description="Helical" evidence="2">
    <location>
        <begin position="136"/>
        <end position="160"/>
    </location>
</feature>
<dbReference type="EMBL" id="SNRW01003824">
    <property type="protein sequence ID" value="KAA6388841.1"/>
    <property type="molecule type" value="Genomic_DNA"/>
</dbReference>
<reference evidence="3 4" key="1">
    <citation type="submission" date="2019-03" db="EMBL/GenBank/DDBJ databases">
        <title>Single cell metagenomics reveals metabolic interactions within the superorganism composed of flagellate Streblomastix strix and complex community of Bacteroidetes bacteria on its surface.</title>
        <authorList>
            <person name="Treitli S.C."/>
            <person name="Kolisko M."/>
            <person name="Husnik F."/>
            <person name="Keeling P."/>
            <person name="Hampl V."/>
        </authorList>
    </citation>
    <scope>NUCLEOTIDE SEQUENCE [LARGE SCALE GENOMIC DNA]</scope>
    <source>
        <strain evidence="3">ST1C</strain>
    </source>
</reference>
<evidence type="ECO:0000256" key="1">
    <source>
        <dbReference type="SAM" id="MobiDB-lite"/>
    </source>
</evidence>
<feature type="region of interest" description="Disordered" evidence="1">
    <location>
        <begin position="515"/>
        <end position="537"/>
    </location>
</feature>
<feature type="transmembrane region" description="Helical" evidence="2">
    <location>
        <begin position="249"/>
        <end position="267"/>
    </location>
</feature>
<feature type="transmembrane region" description="Helical" evidence="2">
    <location>
        <begin position="98"/>
        <end position="124"/>
    </location>
</feature>
<accession>A0A5J4W1R5</accession>
<evidence type="ECO:0000313" key="4">
    <source>
        <dbReference type="Proteomes" id="UP000324800"/>
    </source>
</evidence>
<dbReference type="AlphaFoldDB" id="A0A5J4W1R5"/>
<sequence>MEDLKSNASSTASQAAELNVIRFNAFDEVLFAMLYTFHKEPRLGQLFYIFEACIIAFQSMAVSFRWLNWPLHGPVYKTVNDVFQYVGFSITWLDNTMLFVLTIIMGVLIIALMVGVTICTLLNKRGLTAPPIFSKIVNIGVVLMSGIFYIPCVNVFIGSLMCYTVTKDPLSAATITCGNVMRHLILGVGLFFLVVVISFTIIIRLFIFSHDHKKGGIFTLQTGLFFTILQIGSTVVQIIGLALRTQKMIIALVGTIIYAAIVLYPLILQPYFNPWGNTIWSSVMTTTFIFYFIGIICTILDTNKVWVSATVWILFIILIFVLPILVGYITYKRGISLWAMREDEEVPQTSDKFDALLLQQDILMDFALVNQQMQQNKKQNQNQQIFPPEQKFLPSTAIFPTSSTSTKHNTDQQQNEQQIQNNDTDRVRPLSPEGEVIPLQSEQQQLPTILPKVFVKLECTTGEDGEVCKVVRQPSNKQNPDTKDQQNKPLRKIYSVYNQGDNQCTIIKNTDGYNKTNESTNLSQQQKQQQAKRLKPASKLKKNKSVFAVENSIKFLCIKLLRKNPQALLLAEYIVAQGQKRFPSESHMWMIIALYHRSFTKNNMKMGEALRTVKQNIPNFIERWLVYALTHDLERQSQRGGSGASGAMGVAFRLRFDKGTKAFEYSKAYLTQH</sequence>
<name>A0A5J4W1R5_9EUKA</name>
<keyword evidence="2" id="KW-0472">Membrane</keyword>
<gene>
    <name evidence="3" type="ORF">EZS28_015633</name>
</gene>
<organism evidence="3 4">
    <name type="scientific">Streblomastix strix</name>
    <dbReference type="NCBI Taxonomy" id="222440"/>
    <lineage>
        <taxon>Eukaryota</taxon>
        <taxon>Metamonada</taxon>
        <taxon>Preaxostyla</taxon>
        <taxon>Oxymonadida</taxon>
        <taxon>Streblomastigidae</taxon>
        <taxon>Streblomastix</taxon>
    </lineage>
</organism>
<feature type="transmembrane region" description="Helical" evidence="2">
    <location>
        <begin position="46"/>
        <end position="67"/>
    </location>
</feature>
<feature type="compositionally biased region" description="Low complexity" evidence="1">
    <location>
        <begin position="411"/>
        <end position="422"/>
    </location>
</feature>
<keyword evidence="2" id="KW-1133">Transmembrane helix</keyword>
<protein>
    <submittedName>
        <fullName evidence="3">Uncharacterized protein</fullName>
    </submittedName>
</protein>
<feature type="transmembrane region" description="Helical" evidence="2">
    <location>
        <begin position="306"/>
        <end position="331"/>
    </location>
</feature>
<proteinExistence type="predicted"/>
<keyword evidence="2" id="KW-0812">Transmembrane</keyword>
<feature type="transmembrane region" description="Helical" evidence="2">
    <location>
        <begin position="279"/>
        <end position="300"/>
    </location>
</feature>
<evidence type="ECO:0000313" key="3">
    <source>
        <dbReference type="EMBL" id="KAA6388841.1"/>
    </source>
</evidence>
<evidence type="ECO:0000256" key="2">
    <source>
        <dbReference type="SAM" id="Phobius"/>
    </source>
</evidence>
<feature type="region of interest" description="Disordered" evidence="1">
    <location>
        <begin position="398"/>
        <end position="431"/>
    </location>
</feature>
<feature type="transmembrane region" description="Helical" evidence="2">
    <location>
        <begin position="180"/>
        <end position="206"/>
    </location>
</feature>
<comment type="caution">
    <text evidence="3">The sequence shown here is derived from an EMBL/GenBank/DDBJ whole genome shotgun (WGS) entry which is preliminary data.</text>
</comment>
<feature type="transmembrane region" description="Helical" evidence="2">
    <location>
        <begin position="218"/>
        <end position="243"/>
    </location>
</feature>